<comment type="caution">
    <text evidence="1">The sequence shown here is derived from an EMBL/GenBank/DDBJ whole genome shotgun (WGS) entry which is preliminary data.</text>
</comment>
<name>K2JC81_9RHOB</name>
<dbReference type="EMBL" id="AMRK01000015">
    <property type="protein sequence ID" value="EKE68184.1"/>
    <property type="molecule type" value="Genomic_DNA"/>
</dbReference>
<protein>
    <submittedName>
        <fullName evidence="1">Uncharacterized protein</fullName>
    </submittedName>
</protein>
<proteinExistence type="predicted"/>
<organism evidence="1 2">
    <name type="scientific">Celeribacter baekdonensis B30</name>
    <dbReference type="NCBI Taxonomy" id="1208323"/>
    <lineage>
        <taxon>Bacteria</taxon>
        <taxon>Pseudomonadati</taxon>
        <taxon>Pseudomonadota</taxon>
        <taxon>Alphaproteobacteria</taxon>
        <taxon>Rhodobacterales</taxon>
        <taxon>Roseobacteraceae</taxon>
        <taxon>Celeribacter</taxon>
    </lineage>
</organism>
<keyword evidence="2" id="KW-1185">Reference proteome</keyword>
<accession>K2JC81</accession>
<evidence type="ECO:0000313" key="2">
    <source>
        <dbReference type="Proteomes" id="UP000006762"/>
    </source>
</evidence>
<evidence type="ECO:0000313" key="1">
    <source>
        <dbReference type="EMBL" id="EKE68184.1"/>
    </source>
</evidence>
<dbReference type="PATRIC" id="fig|1208323.3.peg.3878"/>
<reference evidence="1 2" key="1">
    <citation type="submission" date="2012-09" db="EMBL/GenBank/DDBJ databases">
        <title>Celeribacter baekdonensis B30 Genome Sequencing.</title>
        <authorList>
            <person name="Wang W."/>
        </authorList>
    </citation>
    <scope>NUCLEOTIDE SEQUENCE [LARGE SCALE GENOMIC DNA]</scope>
    <source>
        <strain evidence="1 2">B30</strain>
    </source>
</reference>
<dbReference type="eggNOG" id="ENOG5033JVC">
    <property type="taxonomic scope" value="Bacteria"/>
</dbReference>
<dbReference type="AlphaFoldDB" id="K2JC81"/>
<dbReference type="Proteomes" id="UP000006762">
    <property type="component" value="Unassembled WGS sequence"/>
</dbReference>
<gene>
    <name evidence="1" type="ORF">B30_18792</name>
</gene>
<sequence length="81" mass="9123">MLLEGRPLSLVTPAGIEDWTKKGIPHRLRYDQVRDPRSGNLMYRCLYEKVGGGMPYVLVSDPDTGDGGFVILFERLPDSEQ</sequence>